<dbReference type="PANTHER" id="PTHR33969:SF2">
    <property type="entry name" value="SEGREGATION AND CONDENSATION PROTEIN A"/>
    <property type="match status" value="1"/>
</dbReference>
<dbReference type="EMBL" id="CP048649">
    <property type="protein sequence ID" value="QIB70583.1"/>
    <property type="molecule type" value="Genomic_DNA"/>
</dbReference>
<dbReference type="GO" id="GO:0051301">
    <property type="term" value="P:cell division"/>
    <property type="evidence" value="ECO:0007669"/>
    <property type="project" value="UniProtKB-KW"/>
</dbReference>
<dbReference type="Proteomes" id="UP000466848">
    <property type="component" value="Chromosome"/>
</dbReference>
<evidence type="ECO:0000313" key="4">
    <source>
        <dbReference type="EMBL" id="QIB70583.1"/>
    </source>
</evidence>
<dbReference type="PANTHER" id="PTHR33969">
    <property type="entry name" value="SEGREGATION AND CONDENSATION PROTEIN A"/>
    <property type="match status" value="1"/>
</dbReference>
<evidence type="ECO:0000256" key="2">
    <source>
        <dbReference type="ARBA" id="ARBA00044777"/>
    </source>
</evidence>
<keyword evidence="5" id="KW-1185">Reference proteome</keyword>
<comment type="subcellular location">
    <subcellularLocation>
        <location evidence="3">Cytoplasm</location>
    </subcellularLocation>
    <text evidence="3">Associated with two foci at the outer edges of the nucleoid region in young cells, and at four foci within both cell halves in older cells.</text>
</comment>
<dbReference type="KEGG" id="abut:Ami103574_15340"/>
<keyword evidence="3" id="KW-0963">Cytoplasm</keyword>
<dbReference type="GO" id="GO:0005737">
    <property type="term" value="C:cytoplasm"/>
    <property type="evidence" value="ECO:0007669"/>
    <property type="project" value="UniProtKB-SubCell"/>
</dbReference>
<name>A0A858BXA5_9FIRM</name>
<proteinExistence type="inferred from homology"/>
<accession>A0A858BXA5</accession>
<dbReference type="Pfam" id="PF02616">
    <property type="entry name" value="SMC_ScpA"/>
    <property type="match status" value="1"/>
</dbReference>
<keyword evidence="1 3" id="KW-0159">Chromosome partition</keyword>
<comment type="function">
    <text evidence="3">Participates in chromosomal partition during cell division. May act via the formation of a condensin-like complex containing Smc and ScpB that pull DNA away from mid-cell into both cell halves.</text>
</comment>
<gene>
    <name evidence="3" type="primary">scpA</name>
    <name evidence="4" type="ORF">Ami103574_15340</name>
</gene>
<dbReference type="AlphaFoldDB" id="A0A858BXA5"/>
<reference evidence="4 5" key="1">
    <citation type="submission" date="2020-02" db="EMBL/GenBank/DDBJ databases">
        <authorList>
            <person name="Kim Y.B."/>
            <person name="Roh S.W."/>
        </authorList>
    </citation>
    <scope>NUCLEOTIDE SEQUENCE [LARGE SCALE GENOMIC DNA]</scope>
    <source>
        <strain evidence="4 5">DSM 103574</strain>
    </source>
</reference>
<evidence type="ECO:0000313" key="5">
    <source>
        <dbReference type="Proteomes" id="UP000466848"/>
    </source>
</evidence>
<comment type="similarity">
    <text evidence="3">Belongs to the ScpA family.</text>
</comment>
<dbReference type="Gene3D" id="6.10.250.2410">
    <property type="match status" value="1"/>
</dbReference>
<evidence type="ECO:0000256" key="3">
    <source>
        <dbReference type="HAMAP-Rule" id="MF_01805"/>
    </source>
</evidence>
<dbReference type="InterPro" id="IPR003768">
    <property type="entry name" value="ScpA"/>
</dbReference>
<keyword evidence="3" id="KW-0132">Cell division</keyword>
<sequence length="264" mass="31236">MGYKVKLDIFEGPFDLLVYLIERAEMNIYDIQVAEITSQYLSYVEQMKEADVNVATEFMVLAASLIEIKSKMLLPRSVPLENGFEQEEDPRNELVEQILEYKKFKAAASLLETYQQEKMRCFQKPKEDLQPYVGEADQLLSLDIRRFVSAFNLFLRKKQRVDEVRRHYTRVERQKQSVEMKVQYIVDFFKRHSFRQVFFKELVPPSGNRYDVVLTFTSMLQMIRDRLVRVEQHHSFGEMSLELVLPGEEEYGEKGEANDDQKDD</sequence>
<keyword evidence="3" id="KW-0131">Cell cycle</keyword>
<organism evidence="4 5">
    <name type="scientific">Aminipila butyrica</name>
    <dbReference type="NCBI Taxonomy" id="433296"/>
    <lineage>
        <taxon>Bacteria</taxon>
        <taxon>Bacillati</taxon>
        <taxon>Bacillota</taxon>
        <taxon>Clostridia</taxon>
        <taxon>Peptostreptococcales</taxon>
        <taxon>Anaerovoracaceae</taxon>
        <taxon>Aminipila</taxon>
    </lineage>
</organism>
<dbReference type="GO" id="GO:0007059">
    <property type="term" value="P:chromosome segregation"/>
    <property type="evidence" value="ECO:0007669"/>
    <property type="project" value="UniProtKB-UniRule"/>
</dbReference>
<protein>
    <recommendedName>
        <fullName evidence="2 3">Segregation and condensation protein A</fullName>
    </recommendedName>
</protein>
<dbReference type="GO" id="GO:0006260">
    <property type="term" value="P:DNA replication"/>
    <property type="evidence" value="ECO:0007669"/>
    <property type="project" value="UniProtKB-UniRule"/>
</dbReference>
<dbReference type="HAMAP" id="MF_01805">
    <property type="entry name" value="ScpA"/>
    <property type="match status" value="1"/>
</dbReference>
<comment type="subunit">
    <text evidence="3">Component of a cohesin-like complex composed of ScpA, ScpB and the Smc homodimer, in which ScpA and ScpB bind to the head domain of Smc. The presence of the three proteins is required for the association of the complex with DNA.</text>
</comment>
<evidence type="ECO:0000256" key="1">
    <source>
        <dbReference type="ARBA" id="ARBA00022829"/>
    </source>
</evidence>
<dbReference type="RefSeq" id="WP_163067818.1">
    <property type="nucleotide sequence ID" value="NZ_CP048649.1"/>
</dbReference>